<keyword evidence="3" id="KW-0378">Hydrolase</keyword>
<keyword evidence="4" id="KW-1185">Reference proteome</keyword>
<protein>
    <submittedName>
        <fullName evidence="3">Alpha/beta hydrolase</fullName>
    </submittedName>
</protein>
<name>A0AAW9QYR8_9CHRO</name>
<comment type="caution">
    <text evidence="3">The sequence shown here is derived from an EMBL/GenBank/DDBJ whole genome shotgun (WGS) entry which is preliminary data.</text>
</comment>
<sequence>MFWRSFPFTLAGIFFFALCPRLQAAESAIIRYSILEKSVSVAELSRLSETGEVAPALASQLKMVNKEPEQLRQVLNQSVSIDPVLLSRILNNPIGESLLDSASDVIHTPSKSASRQALRSALVTSALDDKKIRLIEILENYPTSEVYVDGEKLVNLMNQIKGILASIPRLPKLPF</sequence>
<reference evidence="3 4" key="1">
    <citation type="submission" date="2024-01" db="EMBL/GenBank/DDBJ databases">
        <title>Genomic insights into the taxonomy and metabolism of the cyanobacterium Pannus brasiliensis CCIBt3594.</title>
        <authorList>
            <person name="Machado M."/>
            <person name="Botero N.B."/>
            <person name="Andreote A.P.D."/>
            <person name="Feitosa A.M.T."/>
            <person name="Popin R."/>
            <person name="Sivonen K."/>
            <person name="Fiore M.F."/>
        </authorList>
    </citation>
    <scope>NUCLEOTIDE SEQUENCE [LARGE SCALE GENOMIC DNA]</scope>
    <source>
        <strain evidence="3 4">CCIBt3594</strain>
    </source>
</reference>
<dbReference type="AlphaFoldDB" id="A0AAW9QYR8"/>
<evidence type="ECO:0000313" key="3">
    <source>
        <dbReference type="EMBL" id="MEG3439008.1"/>
    </source>
</evidence>
<evidence type="ECO:0000256" key="1">
    <source>
        <dbReference type="SAM" id="SignalP"/>
    </source>
</evidence>
<feature type="signal peptide" evidence="1">
    <location>
        <begin position="1"/>
        <end position="24"/>
    </location>
</feature>
<dbReference type="RefSeq" id="WP_332866491.1">
    <property type="nucleotide sequence ID" value="NZ_JBAFSM010000039.1"/>
</dbReference>
<feature type="domain" description="DUF1400" evidence="2">
    <location>
        <begin position="24"/>
        <end position="149"/>
    </location>
</feature>
<evidence type="ECO:0000313" key="4">
    <source>
        <dbReference type="Proteomes" id="UP001328733"/>
    </source>
</evidence>
<feature type="chain" id="PRO_5043387435" evidence="1">
    <location>
        <begin position="25"/>
        <end position="175"/>
    </location>
</feature>
<gene>
    <name evidence="3" type="ORF">V0288_17920</name>
</gene>
<evidence type="ECO:0000259" key="2">
    <source>
        <dbReference type="Pfam" id="PF07176"/>
    </source>
</evidence>
<keyword evidence="1" id="KW-0732">Signal</keyword>
<accession>A0AAW9QYR8</accession>
<dbReference type="EMBL" id="JBAFSM010000039">
    <property type="protein sequence ID" value="MEG3439008.1"/>
    <property type="molecule type" value="Genomic_DNA"/>
</dbReference>
<proteinExistence type="predicted"/>
<dbReference type="Proteomes" id="UP001328733">
    <property type="component" value="Unassembled WGS sequence"/>
</dbReference>
<dbReference type="Pfam" id="PF07176">
    <property type="entry name" value="DUF1400"/>
    <property type="match status" value="1"/>
</dbReference>
<dbReference type="InterPro" id="IPR010802">
    <property type="entry name" value="DUF1400"/>
</dbReference>
<dbReference type="GO" id="GO:0016787">
    <property type="term" value="F:hydrolase activity"/>
    <property type="evidence" value="ECO:0007669"/>
    <property type="project" value="UniProtKB-KW"/>
</dbReference>
<organism evidence="3 4">
    <name type="scientific">Pannus brasiliensis CCIBt3594</name>
    <dbReference type="NCBI Taxonomy" id="1427578"/>
    <lineage>
        <taxon>Bacteria</taxon>
        <taxon>Bacillati</taxon>
        <taxon>Cyanobacteriota</taxon>
        <taxon>Cyanophyceae</taxon>
        <taxon>Oscillatoriophycideae</taxon>
        <taxon>Chroococcales</taxon>
        <taxon>Microcystaceae</taxon>
        <taxon>Pannus</taxon>
    </lineage>
</organism>